<protein>
    <submittedName>
        <fullName evidence="4">Nitrilase</fullName>
    </submittedName>
</protein>
<evidence type="ECO:0000259" key="3">
    <source>
        <dbReference type="PROSITE" id="PS50263"/>
    </source>
</evidence>
<dbReference type="RefSeq" id="WP_084282806.1">
    <property type="nucleotide sequence ID" value="NZ_FWXJ01000003.1"/>
</dbReference>
<dbReference type="InterPro" id="IPR045254">
    <property type="entry name" value="Nit1/2_C-N_Hydrolase"/>
</dbReference>
<dbReference type="Proteomes" id="UP000192708">
    <property type="component" value="Unassembled WGS sequence"/>
</dbReference>
<dbReference type="CDD" id="cd07572">
    <property type="entry name" value="nit"/>
    <property type="match status" value="1"/>
</dbReference>
<dbReference type="Gene3D" id="3.60.110.10">
    <property type="entry name" value="Carbon-nitrogen hydrolase"/>
    <property type="match status" value="1"/>
</dbReference>
<feature type="domain" description="CN hydrolase" evidence="3">
    <location>
        <begin position="2"/>
        <end position="251"/>
    </location>
</feature>
<dbReference type="PANTHER" id="PTHR23088">
    <property type="entry name" value="NITRILASE-RELATED"/>
    <property type="match status" value="1"/>
</dbReference>
<reference evidence="4 5" key="1">
    <citation type="submission" date="2017-04" db="EMBL/GenBank/DDBJ databases">
        <authorList>
            <person name="Afonso C.L."/>
            <person name="Miller P.J."/>
            <person name="Scott M.A."/>
            <person name="Spackman E."/>
            <person name="Goraichik I."/>
            <person name="Dimitrov K.M."/>
            <person name="Suarez D.L."/>
            <person name="Swayne D.E."/>
        </authorList>
    </citation>
    <scope>NUCLEOTIDE SEQUENCE [LARGE SCALE GENOMIC DNA]</scope>
    <source>
        <strain evidence="4 5">VK13</strain>
    </source>
</reference>
<dbReference type="Pfam" id="PF00795">
    <property type="entry name" value="CN_hydrolase"/>
    <property type="match status" value="1"/>
</dbReference>
<dbReference type="AlphaFoldDB" id="A0A1W1YIE2"/>
<dbReference type="GO" id="GO:0016811">
    <property type="term" value="F:hydrolase activity, acting on carbon-nitrogen (but not peptide) bonds, in linear amides"/>
    <property type="evidence" value="ECO:0007669"/>
    <property type="project" value="InterPro"/>
</dbReference>
<dbReference type="PROSITE" id="PS01227">
    <property type="entry name" value="UPF0012"/>
    <property type="match status" value="1"/>
</dbReference>
<sequence length="269" mass="30053">MIKVASIQMVSSANPAENFQTAERLLAEVAQSGAKIAVLPEYFCLLGQTDRQKLSIQEPYGAGPMQEMLANFAKTYQIYLVAGTLPISSEDPERVWNSTLVFNPKGEVIARYNKIHLFSFSKGTESYNESLTLQKGLETQVFEVQEQGQIWTFGLSICYDIRFPELYRAMGKVDCHLIPAAFTYTTGSAHWEVLLRARAIENQCYVLASAQGGLHDNGRQTWGHSMLISPWGEISSQLENGEGFILGELNRQELDDVRANLPALTHRSL</sequence>
<evidence type="ECO:0000313" key="4">
    <source>
        <dbReference type="EMBL" id="SMC35886.1"/>
    </source>
</evidence>
<evidence type="ECO:0000256" key="1">
    <source>
        <dbReference type="ARBA" id="ARBA00010613"/>
    </source>
</evidence>
<dbReference type="InterPro" id="IPR003010">
    <property type="entry name" value="C-N_Hydrolase"/>
</dbReference>
<evidence type="ECO:0000256" key="2">
    <source>
        <dbReference type="ARBA" id="ARBA00022801"/>
    </source>
</evidence>
<comment type="similarity">
    <text evidence="1">Belongs to the carbon-nitrogen hydrolase superfamily. NIT1/NIT2 family.</text>
</comment>
<organism evidence="4 5">
    <name type="scientific">Polynucleobacter kasalickyi</name>
    <dbReference type="NCBI Taxonomy" id="1938817"/>
    <lineage>
        <taxon>Bacteria</taxon>
        <taxon>Pseudomonadati</taxon>
        <taxon>Pseudomonadota</taxon>
        <taxon>Betaproteobacteria</taxon>
        <taxon>Burkholderiales</taxon>
        <taxon>Burkholderiaceae</taxon>
        <taxon>Polynucleobacter</taxon>
    </lineage>
</organism>
<dbReference type="OrthoDB" id="9811121at2"/>
<evidence type="ECO:0000313" key="5">
    <source>
        <dbReference type="Proteomes" id="UP000192708"/>
    </source>
</evidence>
<dbReference type="PANTHER" id="PTHR23088:SF27">
    <property type="entry name" value="DEAMINATED GLUTATHIONE AMIDASE"/>
    <property type="match status" value="1"/>
</dbReference>
<dbReference type="InterPro" id="IPR001110">
    <property type="entry name" value="UPF0012_CS"/>
</dbReference>
<dbReference type="STRING" id="1938817.SAMN06296008_10382"/>
<dbReference type="PROSITE" id="PS50263">
    <property type="entry name" value="CN_HYDROLASE"/>
    <property type="match status" value="1"/>
</dbReference>
<dbReference type="SUPFAM" id="SSF56317">
    <property type="entry name" value="Carbon-nitrogen hydrolase"/>
    <property type="match status" value="1"/>
</dbReference>
<dbReference type="InterPro" id="IPR036526">
    <property type="entry name" value="C-N_Hydrolase_sf"/>
</dbReference>
<keyword evidence="5" id="KW-1185">Reference proteome</keyword>
<keyword evidence="2" id="KW-0378">Hydrolase</keyword>
<gene>
    <name evidence="4" type="ORF">SAMN06296008_10382</name>
</gene>
<name>A0A1W1YIE2_9BURK</name>
<accession>A0A1W1YIE2</accession>
<dbReference type="EMBL" id="FWXJ01000003">
    <property type="protein sequence ID" value="SMC35886.1"/>
    <property type="molecule type" value="Genomic_DNA"/>
</dbReference>
<proteinExistence type="inferred from homology"/>